<dbReference type="InterPro" id="IPR036249">
    <property type="entry name" value="Thioredoxin-like_sf"/>
</dbReference>
<evidence type="ECO:0000259" key="1">
    <source>
        <dbReference type="Pfam" id="PF01323"/>
    </source>
</evidence>
<dbReference type="RefSeq" id="WP_138863536.1">
    <property type="nucleotide sequence ID" value="NZ_VCPC01000002.1"/>
</dbReference>
<dbReference type="Gene3D" id="3.40.30.10">
    <property type="entry name" value="Glutaredoxin"/>
    <property type="match status" value="1"/>
</dbReference>
<dbReference type="SUPFAM" id="SSF52833">
    <property type="entry name" value="Thioredoxin-like"/>
    <property type="match status" value="1"/>
</dbReference>
<gene>
    <name evidence="2" type="ORF">FGK64_09305</name>
</gene>
<sequence>MTQPPAAIQVDIVSDVVCPWCIVGYRQLEQALTRVGLGAYIRWHPFELNPTMPTEGQNLREHLAEKYGTTPEQSRAARDRLTALGAELGFTFNYADDMRMVNTFAAHQLLDWAVEQNLQHPLKLALFTAFFTDGRDVSDHDVLVDTAASVGLDGDAARGVLETGSHADATRAHQRAWTDRGISAVPAVILGGKYLLSGAQGVDTYAQALSRVAQEAATV</sequence>
<proteinExistence type="predicted"/>
<evidence type="ECO:0000313" key="2">
    <source>
        <dbReference type="EMBL" id="TMV12980.1"/>
    </source>
</evidence>
<protein>
    <submittedName>
        <fullName evidence="2">DsbA family oxidoreductase</fullName>
    </submittedName>
</protein>
<dbReference type="EMBL" id="VCPC01000002">
    <property type="protein sequence ID" value="TMV12980.1"/>
    <property type="molecule type" value="Genomic_DNA"/>
</dbReference>
<evidence type="ECO:0000313" key="3">
    <source>
        <dbReference type="Proteomes" id="UP001191082"/>
    </source>
</evidence>
<dbReference type="CDD" id="cd03024">
    <property type="entry name" value="DsbA_FrnE"/>
    <property type="match status" value="1"/>
</dbReference>
<dbReference type="PANTHER" id="PTHR13887">
    <property type="entry name" value="GLUTATHIONE S-TRANSFERASE KAPPA"/>
    <property type="match status" value="1"/>
</dbReference>
<dbReference type="InterPro" id="IPR001853">
    <property type="entry name" value="DSBA-like_thioredoxin_dom"/>
</dbReference>
<dbReference type="Proteomes" id="UP001191082">
    <property type="component" value="Unassembled WGS sequence"/>
</dbReference>
<comment type="caution">
    <text evidence="2">The sequence shown here is derived from an EMBL/GenBank/DDBJ whole genome shotgun (WGS) entry which is preliminary data.</text>
</comment>
<name>A0ABY2XAV5_9RHOB</name>
<dbReference type="Pfam" id="PF01323">
    <property type="entry name" value="DSBA"/>
    <property type="match status" value="1"/>
</dbReference>
<reference evidence="2 3" key="1">
    <citation type="submission" date="2019-05" db="EMBL/GenBank/DDBJ databases">
        <title>Marivita sp. nov. isolated from sea sediment.</title>
        <authorList>
            <person name="Kim W."/>
        </authorList>
    </citation>
    <scope>NUCLEOTIDE SEQUENCE [LARGE SCALE GENOMIC DNA]</scope>
    <source>
        <strain evidence="2 3">CAU 1492</strain>
    </source>
</reference>
<keyword evidence="3" id="KW-1185">Reference proteome</keyword>
<organism evidence="2 3">
    <name type="scientific">Arenibacterium halophilum</name>
    <dbReference type="NCBI Taxonomy" id="2583821"/>
    <lineage>
        <taxon>Bacteria</taxon>
        <taxon>Pseudomonadati</taxon>
        <taxon>Pseudomonadota</taxon>
        <taxon>Alphaproteobacteria</taxon>
        <taxon>Rhodobacterales</taxon>
        <taxon>Paracoccaceae</taxon>
        <taxon>Arenibacterium</taxon>
    </lineage>
</organism>
<feature type="domain" description="DSBA-like thioredoxin" evidence="1">
    <location>
        <begin position="9"/>
        <end position="209"/>
    </location>
</feature>
<accession>A0ABY2XAV5</accession>
<dbReference type="PANTHER" id="PTHR13887:SF41">
    <property type="entry name" value="THIOREDOXIN SUPERFAMILY PROTEIN"/>
    <property type="match status" value="1"/>
</dbReference>